<dbReference type="RefSeq" id="WP_057848296.1">
    <property type="nucleotide sequence ID" value="NZ_LLXX01000001.1"/>
</dbReference>
<evidence type="ECO:0000313" key="4">
    <source>
        <dbReference type="Proteomes" id="UP000051913"/>
    </source>
</evidence>
<keyword evidence="1" id="KW-0175">Coiled coil</keyword>
<dbReference type="EMBL" id="LLXX01000001">
    <property type="protein sequence ID" value="KRR14996.1"/>
    <property type="molecule type" value="Genomic_DNA"/>
</dbReference>
<reference evidence="3 4" key="1">
    <citation type="submission" date="2014-03" db="EMBL/GenBank/DDBJ databases">
        <title>Bradyrhizobium valentinum sp. nov., isolated from effective nodules of Lupinus mariae-josephae, a lupine endemic of basic-lime soils in Eastern Spain.</title>
        <authorList>
            <person name="Duran D."/>
            <person name="Rey L."/>
            <person name="Navarro A."/>
            <person name="Busquets A."/>
            <person name="Imperial J."/>
            <person name="Ruiz-Argueso T."/>
        </authorList>
    </citation>
    <scope>NUCLEOTIDE SEQUENCE [LARGE SCALE GENOMIC DNA]</scope>
    <source>
        <strain evidence="3 4">LmjM3</strain>
    </source>
</reference>
<evidence type="ECO:0000313" key="3">
    <source>
        <dbReference type="EMBL" id="KRR14996.1"/>
    </source>
</evidence>
<dbReference type="Proteomes" id="UP000051913">
    <property type="component" value="Unassembled WGS sequence"/>
</dbReference>
<sequence length="336" mass="36873">MADDEVTKEVASLARVQSYDTSKLPRRDDLGRELSFEEAVKPADRAVQLFSLIPLDLLPQIPKGMRSQVRSAADALFSILEQMQKFSAQQASATEIRLSLINQLTDNYEAWFTQLSPAILFATSTRQDFSRLEREARAASQAAADEAASLTKKLVEHETEANRVLAEVRKVAAEQGVGFQAVYFKTEADSHDTIAKDWRTYTIVAAVALGIVAAASIFLYKIPFLHPGDVMEAVQFSLAKLAILAVMGYALMLCSRTFLAHTHNAIVNRHRQNALLTFQALVNAAKEESQKDIILTHASACMFSPQETGFTKHASEGTSNIIQLLGKAPGMEKAAS</sequence>
<keyword evidence="2" id="KW-0472">Membrane</keyword>
<keyword evidence="4" id="KW-1185">Reference proteome</keyword>
<name>A0A0R3M3Z7_9BRAD</name>
<proteinExistence type="predicted"/>
<keyword evidence="2" id="KW-1133">Transmembrane helix</keyword>
<evidence type="ECO:0000256" key="1">
    <source>
        <dbReference type="SAM" id="Coils"/>
    </source>
</evidence>
<feature type="transmembrane region" description="Helical" evidence="2">
    <location>
        <begin position="234"/>
        <end position="254"/>
    </location>
</feature>
<gene>
    <name evidence="3" type="ORF">CP49_23580</name>
</gene>
<evidence type="ECO:0000256" key="2">
    <source>
        <dbReference type="SAM" id="Phobius"/>
    </source>
</evidence>
<comment type="caution">
    <text evidence="3">The sequence shown here is derived from an EMBL/GenBank/DDBJ whole genome shotgun (WGS) entry which is preliminary data.</text>
</comment>
<protein>
    <submittedName>
        <fullName evidence="3">Uncharacterized protein</fullName>
    </submittedName>
</protein>
<feature type="transmembrane region" description="Helical" evidence="2">
    <location>
        <begin position="201"/>
        <end position="222"/>
    </location>
</feature>
<accession>A0A0R3M3Z7</accession>
<dbReference type="AlphaFoldDB" id="A0A0R3M3Z7"/>
<feature type="coiled-coil region" evidence="1">
    <location>
        <begin position="140"/>
        <end position="174"/>
    </location>
</feature>
<organism evidence="3 4">
    <name type="scientific">Bradyrhizobium valentinum</name>
    <dbReference type="NCBI Taxonomy" id="1518501"/>
    <lineage>
        <taxon>Bacteria</taxon>
        <taxon>Pseudomonadati</taxon>
        <taxon>Pseudomonadota</taxon>
        <taxon>Alphaproteobacteria</taxon>
        <taxon>Hyphomicrobiales</taxon>
        <taxon>Nitrobacteraceae</taxon>
        <taxon>Bradyrhizobium</taxon>
    </lineage>
</organism>
<keyword evidence="2" id="KW-0812">Transmembrane</keyword>